<dbReference type="Proteomes" id="UP000265703">
    <property type="component" value="Unassembled WGS sequence"/>
</dbReference>
<dbReference type="Pfam" id="PF00651">
    <property type="entry name" value="BTB"/>
    <property type="match status" value="1"/>
</dbReference>
<comment type="caution">
    <text evidence="2">The sequence shown here is derived from an EMBL/GenBank/DDBJ whole genome shotgun (WGS) entry which is preliminary data.</text>
</comment>
<dbReference type="SMART" id="SM00225">
    <property type="entry name" value="BTB"/>
    <property type="match status" value="1"/>
</dbReference>
<evidence type="ECO:0000313" key="2">
    <source>
        <dbReference type="EMBL" id="RIA86331.1"/>
    </source>
</evidence>
<dbReference type="PROSITE" id="PS50097">
    <property type="entry name" value="BTB"/>
    <property type="match status" value="1"/>
</dbReference>
<dbReference type="InterPro" id="IPR011333">
    <property type="entry name" value="SKP1/BTB/POZ_sf"/>
</dbReference>
<gene>
    <name evidence="2" type="ORF">C1645_740927</name>
</gene>
<dbReference type="EMBL" id="QKYT01000369">
    <property type="protein sequence ID" value="RIA86331.1"/>
    <property type="molecule type" value="Genomic_DNA"/>
</dbReference>
<evidence type="ECO:0000259" key="1">
    <source>
        <dbReference type="PROSITE" id="PS50097"/>
    </source>
</evidence>
<proteinExistence type="predicted"/>
<organism evidence="2 3">
    <name type="scientific">Glomus cerebriforme</name>
    <dbReference type="NCBI Taxonomy" id="658196"/>
    <lineage>
        <taxon>Eukaryota</taxon>
        <taxon>Fungi</taxon>
        <taxon>Fungi incertae sedis</taxon>
        <taxon>Mucoromycota</taxon>
        <taxon>Glomeromycotina</taxon>
        <taxon>Glomeromycetes</taxon>
        <taxon>Glomerales</taxon>
        <taxon>Glomeraceae</taxon>
        <taxon>Glomus</taxon>
    </lineage>
</organism>
<dbReference type="SUPFAM" id="SSF54695">
    <property type="entry name" value="POZ domain"/>
    <property type="match status" value="1"/>
</dbReference>
<dbReference type="AlphaFoldDB" id="A0A397STX3"/>
<name>A0A397STX3_9GLOM</name>
<protein>
    <submittedName>
        <fullName evidence="2">BTB/POZ domain-containing protein</fullName>
    </submittedName>
</protein>
<dbReference type="OrthoDB" id="3027208at2759"/>
<dbReference type="Gene3D" id="3.30.710.10">
    <property type="entry name" value="Potassium Channel Kv1.1, Chain A"/>
    <property type="match status" value="1"/>
</dbReference>
<accession>A0A397STX3</accession>
<sequence length="245" mass="28818">MLYQSHEHFYLDGDLIISVGGTAFRVHKVIMGLSSQVFQELISRSTTAINGITAIVLDENNSENFKILLSFIYPIGHISISWDNIYELLRLSEKYKMKSPFEASKEFLEKEFFQDPLISLYLAEVYQLDQLYVESSKLILDELNDFRITHNFKLISLNTREKLLDRYMDYIFSLNLLSKDIFISNYKHTCSNPQIHQIELIKSIEELIKKVQIYPTLKPSITKKILCPKFNNYYYNNNNDIDRTK</sequence>
<dbReference type="PANTHER" id="PTHR45632">
    <property type="entry name" value="LD33804P"/>
    <property type="match status" value="1"/>
</dbReference>
<dbReference type="InterPro" id="IPR000210">
    <property type="entry name" value="BTB/POZ_dom"/>
</dbReference>
<feature type="domain" description="BTB" evidence="1">
    <location>
        <begin position="13"/>
        <end position="73"/>
    </location>
</feature>
<evidence type="ECO:0000313" key="3">
    <source>
        <dbReference type="Proteomes" id="UP000265703"/>
    </source>
</evidence>
<keyword evidence="3" id="KW-1185">Reference proteome</keyword>
<dbReference type="STRING" id="658196.A0A397STX3"/>
<reference evidence="2 3" key="1">
    <citation type="submission" date="2018-06" db="EMBL/GenBank/DDBJ databases">
        <title>Comparative genomics reveals the genomic features of Rhizophagus irregularis, R. cerebriforme, R. diaphanum and Gigaspora rosea, and their symbiotic lifestyle signature.</title>
        <authorList>
            <person name="Morin E."/>
            <person name="San Clemente H."/>
            <person name="Chen E.C.H."/>
            <person name="De La Providencia I."/>
            <person name="Hainaut M."/>
            <person name="Kuo A."/>
            <person name="Kohler A."/>
            <person name="Murat C."/>
            <person name="Tang N."/>
            <person name="Roy S."/>
            <person name="Loubradou J."/>
            <person name="Henrissat B."/>
            <person name="Grigoriev I.V."/>
            <person name="Corradi N."/>
            <person name="Roux C."/>
            <person name="Martin F.M."/>
        </authorList>
    </citation>
    <scope>NUCLEOTIDE SEQUENCE [LARGE SCALE GENOMIC DNA]</scope>
    <source>
        <strain evidence="2 3">DAOM 227022</strain>
    </source>
</reference>
<dbReference type="CDD" id="cd18186">
    <property type="entry name" value="BTB_POZ_ZBTB_KLHL-like"/>
    <property type="match status" value="1"/>
</dbReference>